<dbReference type="Proteomes" id="UP000001542">
    <property type="component" value="Unassembled WGS sequence"/>
</dbReference>
<dbReference type="EMBL" id="DS113324">
    <property type="protein sequence ID" value="EAY11177.1"/>
    <property type="molecule type" value="Genomic_DNA"/>
</dbReference>
<dbReference type="AlphaFoldDB" id="A2E859"/>
<protein>
    <submittedName>
        <fullName evidence="2">Uncharacterized protein</fullName>
    </submittedName>
</protein>
<name>A2E859_TRIV3</name>
<proteinExistence type="predicted"/>
<dbReference type="RefSeq" id="XP_001323400.1">
    <property type="nucleotide sequence ID" value="XM_001323365.1"/>
</dbReference>
<keyword evidence="3" id="KW-1185">Reference proteome</keyword>
<dbReference type="RefSeq" id="XP_001308800.1">
    <property type="nucleotide sequence ID" value="XM_001308799.1"/>
</dbReference>
<evidence type="ECO:0000313" key="1">
    <source>
        <dbReference type="EMBL" id="EAX95870.1"/>
    </source>
</evidence>
<organism evidence="2 3">
    <name type="scientific">Trichomonas vaginalis (strain ATCC PRA-98 / G3)</name>
    <dbReference type="NCBI Taxonomy" id="412133"/>
    <lineage>
        <taxon>Eukaryota</taxon>
        <taxon>Metamonada</taxon>
        <taxon>Parabasalia</taxon>
        <taxon>Trichomonadida</taxon>
        <taxon>Trichomonadidae</taxon>
        <taxon>Trichomonas</taxon>
    </lineage>
</organism>
<gene>
    <name evidence="1" type="ORF">TVAG_053850</name>
    <name evidence="2" type="ORF">TVAG_498710</name>
</gene>
<accession>A2E859</accession>
<evidence type="ECO:0000313" key="3">
    <source>
        <dbReference type="Proteomes" id="UP000001542"/>
    </source>
</evidence>
<dbReference type="VEuPathDB" id="TrichDB:TVAGG3_0973810"/>
<sequence length="88" mass="9842">MSTVSREELEKQNLQIDLTLLEISNRIDVSLERHSLKGLSSSVLPPEISTTELLITYSPLKDGGAWINRSKLSENVTPRTSPATHNRK</sequence>
<dbReference type="VEuPathDB" id="TrichDB:TVAGG3_0972450"/>
<dbReference type="KEGG" id="tva:4753633"/>
<dbReference type="VEuPathDB" id="TrichDB:TVAG_498710"/>
<reference evidence="2" key="1">
    <citation type="submission" date="2006-10" db="EMBL/GenBank/DDBJ databases">
        <authorList>
            <person name="Amadeo P."/>
            <person name="Zhao Q."/>
            <person name="Wortman J."/>
            <person name="Fraser-Liggett C."/>
            <person name="Carlton J."/>
        </authorList>
    </citation>
    <scope>NUCLEOTIDE SEQUENCE</scope>
    <source>
        <strain evidence="2">G3</strain>
    </source>
</reference>
<dbReference type="EMBL" id="DS113785">
    <property type="protein sequence ID" value="EAX95870.1"/>
    <property type="molecule type" value="Genomic_DNA"/>
</dbReference>
<reference evidence="2" key="2">
    <citation type="journal article" date="2007" name="Science">
        <title>Draft genome sequence of the sexually transmitted pathogen Trichomonas vaginalis.</title>
        <authorList>
            <person name="Carlton J.M."/>
            <person name="Hirt R.P."/>
            <person name="Silva J.C."/>
            <person name="Delcher A.L."/>
            <person name="Schatz M."/>
            <person name="Zhao Q."/>
            <person name="Wortman J.R."/>
            <person name="Bidwell S.L."/>
            <person name="Alsmark U.C.M."/>
            <person name="Besteiro S."/>
            <person name="Sicheritz-Ponten T."/>
            <person name="Noel C.J."/>
            <person name="Dacks J.B."/>
            <person name="Foster P.G."/>
            <person name="Simillion C."/>
            <person name="Van de Peer Y."/>
            <person name="Miranda-Saavedra D."/>
            <person name="Barton G.J."/>
            <person name="Westrop G.D."/>
            <person name="Mueller S."/>
            <person name="Dessi D."/>
            <person name="Fiori P.L."/>
            <person name="Ren Q."/>
            <person name="Paulsen I."/>
            <person name="Zhang H."/>
            <person name="Bastida-Corcuera F.D."/>
            <person name="Simoes-Barbosa A."/>
            <person name="Brown M.T."/>
            <person name="Hayes R.D."/>
            <person name="Mukherjee M."/>
            <person name="Okumura C.Y."/>
            <person name="Schneider R."/>
            <person name="Smith A.J."/>
            <person name="Vanacova S."/>
            <person name="Villalvazo M."/>
            <person name="Haas B.J."/>
            <person name="Pertea M."/>
            <person name="Feldblyum T.V."/>
            <person name="Utterback T.R."/>
            <person name="Shu C.L."/>
            <person name="Osoegawa K."/>
            <person name="de Jong P.J."/>
            <person name="Hrdy I."/>
            <person name="Horvathova L."/>
            <person name="Zubacova Z."/>
            <person name="Dolezal P."/>
            <person name="Malik S.B."/>
            <person name="Logsdon J.M. Jr."/>
            <person name="Henze K."/>
            <person name="Gupta A."/>
            <person name="Wang C.C."/>
            <person name="Dunne R.L."/>
            <person name="Upcroft J.A."/>
            <person name="Upcroft P."/>
            <person name="White O."/>
            <person name="Salzberg S.L."/>
            <person name="Tang P."/>
            <person name="Chiu C.-H."/>
            <person name="Lee Y.-S."/>
            <person name="Embley T.M."/>
            <person name="Coombs G.H."/>
            <person name="Mottram J.C."/>
            <person name="Tachezy J."/>
            <person name="Fraser-Liggett C.M."/>
            <person name="Johnson P.J."/>
        </authorList>
    </citation>
    <scope>NUCLEOTIDE SEQUENCE [LARGE SCALE GENOMIC DNA]</scope>
    <source>
        <strain evidence="2">G3</strain>
    </source>
</reference>
<evidence type="ECO:0000313" key="2">
    <source>
        <dbReference type="EMBL" id="EAY11177.1"/>
    </source>
</evidence>
<dbReference type="KEGG" id="tva:4769129"/>